<dbReference type="Proteomes" id="UP001231189">
    <property type="component" value="Unassembled WGS sequence"/>
</dbReference>
<keyword evidence="11" id="KW-1185">Reference proteome</keyword>
<feature type="domain" description="Casparian strip membrane protein" evidence="9">
    <location>
        <begin position="151"/>
        <end position="289"/>
    </location>
</feature>
<keyword evidence="6 8" id="KW-1133">Transmembrane helix</keyword>
<sequence length="329" mass="36829">MFASGAAPIQFNRSHVLDLIRTLRSSESHPTPIYKTYPWPWKGSKKGFYMVHCREKLNDAMKWRVGYETCKEAVKNDTTTVVVDGKDGAPEPNALPPHPRCISTWETSALALSHALQKIMEDCQFSQARRDEEWRLEKRAARKTTTMTTGRPFKVPEMALRVCVIPLAVASLWRMATNRQADDAYGEIHFSNLSGFKYLVVINAITAAYSVVSILLSSFKSLARYDWLVFVLDQAAAYLLLTSCSAAAEVVYLAREGDREVSWGEVCSYFGRFCGRATVSVALQAGALLCFVVLSLVSAFRVFSRFDAPGADVDCSESESKQVDEQRKY</sequence>
<dbReference type="NCBIfam" id="TIGR01569">
    <property type="entry name" value="A_tha_TIGR01569"/>
    <property type="match status" value="1"/>
</dbReference>
<dbReference type="PANTHER" id="PTHR33573">
    <property type="entry name" value="CASP-LIKE PROTEIN 4A4"/>
    <property type="match status" value="1"/>
</dbReference>
<organism evidence="10 11">
    <name type="scientific">Lolium multiflorum</name>
    <name type="common">Italian ryegrass</name>
    <name type="synonym">Lolium perenne subsp. multiflorum</name>
    <dbReference type="NCBI Taxonomy" id="4521"/>
    <lineage>
        <taxon>Eukaryota</taxon>
        <taxon>Viridiplantae</taxon>
        <taxon>Streptophyta</taxon>
        <taxon>Embryophyta</taxon>
        <taxon>Tracheophyta</taxon>
        <taxon>Spermatophyta</taxon>
        <taxon>Magnoliopsida</taxon>
        <taxon>Liliopsida</taxon>
        <taxon>Poales</taxon>
        <taxon>Poaceae</taxon>
        <taxon>BOP clade</taxon>
        <taxon>Pooideae</taxon>
        <taxon>Poodae</taxon>
        <taxon>Poeae</taxon>
        <taxon>Poeae Chloroplast Group 2 (Poeae type)</taxon>
        <taxon>Loliodinae</taxon>
        <taxon>Loliinae</taxon>
        <taxon>Lolium</taxon>
    </lineage>
</organism>
<feature type="transmembrane region" description="Helical" evidence="8">
    <location>
        <begin position="196"/>
        <end position="216"/>
    </location>
</feature>
<evidence type="ECO:0000256" key="5">
    <source>
        <dbReference type="ARBA" id="ARBA00022692"/>
    </source>
</evidence>
<keyword evidence="5 8" id="KW-0812">Transmembrane</keyword>
<evidence type="ECO:0000256" key="3">
    <source>
        <dbReference type="ARBA" id="ARBA00011489"/>
    </source>
</evidence>
<feature type="transmembrane region" description="Helical" evidence="8">
    <location>
        <begin position="281"/>
        <end position="300"/>
    </location>
</feature>
<dbReference type="PANTHER" id="PTHR33573:SF30">
    <property type="entry name" value="CASP-LIKE PROTEIN 2C1-RELATED"/>
    <property type="match status" value="1"/>
</dbReference>
<name>A0AAD8R6V8_LOLMU</name>
<dbReference type="InterPro" id="IPR006702">
    <property type="entry name" value="CASP_dom"/>
</dbReference>
<comment type="similarity">
    <text evidence="2 8">Belongs to the Casparian strip membrane proteins (CASP) family.</text>
</comment>
<evidence type="ECO:0000313" key="10">
    <source>
        <dbReference type="EMBL" id="KAK1616103.1"/>
    </source>
</evidence>
<dbReference type="GO" id="GO:0005886">
    <property type="term" value="C:plasma membrane"/>
    <property type="evidence" value="ECO:0007669"/>
    <property type="project" value="UniProtKB-SubCell"/>
</dbReference>
<dbReference type="EMBL" id="JAUUTY010000006">
    <property type="protein sequence ID" value="KAK1616103.1"/>
    <property type="molecule type" value="Genomic_DNA"/>
</dbReference>
<accession>A0AAD8R6V8</accession>
<evidence type="ECO:0000256" key="6">
    <source>
        <dbReference type="ARBA" id="ARBA00022989"/>
    </source>
</evidence>
<keyword evidence="4 8" id="KW-1003">Cell membrane</keyword>
<comment type="subcellular location">
    <subcellularLocation>
        <location evidence="1 8">Cell membrane</location>
        <topology evidence="1 8">Multi-pass membrane protein</topology>
    </subcellularLocation>
</comment>
<dbReference type="InterPro" id="IPR006459">
    <property type="entry name" value="CASP/CASPL"/>
</dbReference>
<protein>
    <recommendedName>
        <fullName evidence="8">CASP-like protein</fullName>
    </recommendedName>
</protein>
<evidence type="ECO:0000259" key="9">
    <source>
        <dbReference type="Pfam" id="PF04535"/>
    </source>
</evidence>
<evidence type="ECO:0000256" key="4">
    <source>
        <dbReference type="ARBA" id="ARBA00022475"/>
    </source>
</evidence>
<evidence type="ECO:0000256" key="7">
    <source>
        <dbReference type="ARBA" id="ARBA00023136"/>
    </source>
</evidence>
<reference evidence="10" key="1">
    <citation type="submission" date="2023-07" db="EMBL/GenBank/DDBJ databases">
        <title>A chromosome-level genome assembly of Lolium multiflorum.</title>
        <authorList>
            <person name="Chen Y."/>
            <person name="Copetti D."/>
            <person name="Kolliker R."/>
            <person name="Studer B."/>
        </authorList>
    </citation>
    <scope>NUCLEOTIDE SEQUENCE</scope>
    <source>
        <strain evidence="10">02402/16</strain>
        <tissue evidence="10">Leaf</tissue>
    </source>
</reference>
<evidence type="ECO:0000313" key="11">
    <source>
        <dbReference type="Proteomes" id="UP001231189"/>
    </source>
</evidence>
<evidence type="ECO:0000256" key="2">
    <source>
        <dbReference type="ARBA" id="ARBA00007651"/>
    </source>
</evidence>
<proteinExistence type="inferred from homology"/>
<comment type="caution">
    <text evidence="8">Lacks conserved residue(s) required for the propagation of feature annotation.</text>
</comment>
<keyword evidence="7 8" id="KW-0472">Membrane</keyword>
<dbReference type="Pfam" id="PF04535">
    <property type="entry name" value="CASP_dom"/>
    <property type="match status" value="1"/>
</dbReference>
<comment type="caution">
    <text evidence="10">The sequence shown here is derived from an EMBL/GenBank/DDBJ whole genome shotgun (WGS) entry which is preliminary data.</text>
</comment>
<evidence type="ECO:0000256" key="1">
    <source>
        <dbReference type="ARBA" id="ARBA00004651"/>
    </source>
</evidence>
<gene>
    <name evidence="10" type="ORF">QYE76_021620</name>
</gene>
<evidence type="ECO:0000256" key="8">
    <source>
        <dbReference type="RuleBase" id="RU361233"/>
    </source>
</evidence>
<dbReference type="AlphaFoldDB" id="A0AAD8R6V8"/>
<comment type="subunit">
    <text evidence="3 8">Homodimer and heterodimers.</text>
</comment>